<name>A0ABR1LEM3_9PEZI</name>
<gene>
    <name evidence="1" type="ORF">J3D65DRAFT_661026</name>
</gene>
<comment type="caution">
    <text evidence="1">The sequence shown here is derived from an EMBL/GenBank/DDBJ whole genome shotgun (WGS) entry which is preliminary data.</text>
</comment>
<dbReference type="RefSeq" id="XP_066652512.1">
    <property type="nucleotide sequence ID" value="XM_066802586.1"/>
</dbReference>
<reference evidence="1 2" key="1">
    <citation type="submission" date="2024-04" db="EMBL/GenBank/DDBJ databases">
        <title>Phyllosticta paracitricarpa is synonymous to the EU quarantine fungus P. citricarpa based on phylogenomic analyses.</title>
        <authorList>
            <consortium name="Lawrence Berkeley National Laboratory"/>
            <person name="Van ingen-buijs V.A."/>
            <person name="Van westerhoven A.C."/>
            <person name="Haridas S."/>
            <person name="Skiadas P."/>
            <person name="Martin F."/>
            <person name="Groenewald J.Z."/>
            <person name="Crous P.W."/>
            <person name="Seidl M.F."/>
        </authorList>
    </citation>
    <scope>NUCLEOTIDE SEQUENCE [LARGE SCALE GENOMIC DNA]</scope>
    <source>
        <strain evidence="1 2">CPC 17464</strain>
    </source>
</reference>
<proteinExistence type="predicted"/>
<dbReference type="GeneID" id="92035492"/>
<evidence type="ECO:0000313" key="2">
    <source>
        <dbReference type="Proteomes" id="UP001360953"/>
    </source>
</evidence>
<dbReference type="Proteomes" id="UP001360953">
    <property type="component" value="Unassembled WGS sequence"/>
</dbReference>
<feature type="non-terminal residue" evidence="1">
    <location>
        <position position="76"/>
    </location>
</feature>
<evidence type="ECO:0000313" key="1">
    <source>
        <dbReference type="EMBL" id="KAK7533119.1"/>
    </source>
</evidence>
<keyword evidence="2" id="KW-1185">Reference proteome</keyword>
<dbReference type="EMBL" id="JBBPEH010000010">
    <property type="protein sequence ID" value="KAK7533119.1"/>
    <property type="molecule type" value="Genomic_DNA"/>
</dbReference>
<organism evidence="1 2">
    <name type="scientific">Phyllosticta citribraziliensis</name>
    <dbReference type="NCBI Taxonomy" id="989973"/>
    <lineage>
        <taxon>Eukaryota</taxon>
        <taxon>Fungi</taxon>
        <taxon>Dikarya</taxon>
        <taxon>Ascomycota</taxon>
        <taxon>Pezizomycotina</taxon>
        <taxon>Dothideomycetes</taxon>
        <taxon>Dothideomycetes incertae sedis</taxon>
        <taxon>Botryosphaeriales</taxon>
        <taxon>Phyllostictaceae</taxon>
        <taxon>Phyllosticta</taxon>
    </lineage>
</organism>
<sequence length="76" mass="8329">MVIFKSLNPEIHVPSDITVWEWLFASPDSPISKNPESELAGYQDATTGARLNWAEVKSASTHLSTALVRKYGLQAG</sequence>
<protein>
    <submittedName>
        <fullName evidence="1">Uncharacterized protein</fullName>
    </submittedName>
</protein>
<accession>A0ABR1LEM3</accession>